<dbReference type="EMBL" id="CP014672">
    <property type="protein sequence ID" value="ANW99214.1"/>
    <property type="molecule type" value="Genomic_DNA"/>
</dbReference>
<keyword evidence="1" id="KW-0472">Membrane</keyword>
<keyword evidence="1" id="KW-0812">Transmembrane</keyword>
<feature type="transmembrane region" description="Helical" evidence="1">
    <location>
        <begin position="74"/>
        <end position="90"/>
    </location>
</feature>
<proteinExistence type="predicted"/>
<name>A0A1B1YEL5_THEST</name>
<evidence type="ECO:0000313" key="2">
    <source>
        <dbReference type="EMBL" id="ANW99214.1"/>
    </source>
</evidence>
<keyword evidence="1" id="KW-1133">Transmembrane helix</keyword>
<evidence type="ECO:0000313" key="3">
    <source>
        <dbReference type="Proteomes" id="UP000092971"/>
    </source>
</evidence>
<reference evidence="2 3" key="1">
    <citation type="submission" date="2016-02" db="EMBL/GenBank/DDBJ databases">
        <title>Comparison of Clostridium stercorarium subspecies using comparative genomics and transcriptomics.</title>
        <authorList>
            <person name="Schellenberg J."/>
            <person name="Thallinger G."/>
            <person name="Levin D.B."/>
            <person name="Zhang X."/>
            <person name="Alvare G."/>
            <person name="Fristensky B."/>
            <person name="Sparling R."/>
        </authorList>
    </citation>
    <scope>NUCLEOTIDE SEQUENCE [LARGE SCALE GENOMIC DNA]</scope>
    <source>
        <strain evidence="2 3">DSM 2910</strain>
    </source>
</reference>
<accession>A0A1B1YEL5</accession>
<feature type="transmembrane region" description="Helical" evidence="1">
    <location>
        <begin position="6"/>
        <end position="31"/>
    </location>
</feature>
<gene>
    <name evidence="2" type="ORF">CSTERTH_09340</name>
</gene>
<organism evidence="2 3">
    <name type="scientific">Thermoclostridium stercorarium subsp. thermolacticum DSM 2910</name>
    <dbReference type="NCBI Taxonomy" id="1121336"/>
    <lineage>
        <taxon>Bacteria</taxon>
        <taxon>Bacillati</taxon>
        <taxon>Bacillota</taxon>
        <taxon>Clostridia</taxon>
        <taxon>Eubacteriales</taxon>
        <taxon>Oscillospiraceae</taxon>
        <taxon>Thermoclostridium</taxon>
    </lineage>
</organism>
<evidence type="ECO:0000256" key="1">
    <source>
        <dbReference type="SAM" id="Phobius"/>
    </source>
</evidence>
<dbReference type="Proteomes" id="UP000092971">
    <property type="component" value="Chromosome"/>
</dbReference>
<protein>
    <submittedName>
        <fullName evidence="2">Uncharacterized protein</fullName>
    </submittedName>
</protein>
<dbReference type="AlphaFoldDB" id="A0A1B1YEL5"/>
<feature type="transmembrane region" description="Helical" evidence="1">
    <location>
        <begin position="38"/>
        <end position="62"/>
    </location>
</feature>
<sequence length="100" mass="11231">MYIAKLLLCVILGFLLAGVWFGFNLIIVTLIQRLKIPWLSFINILFASVLPVFFVYLTLGIYPIQIGGIQQIKVYVIAIVTTVVTAVIVIRKKTVIHKKG</sequence>